<proteinExistence type="inferred from homology"/>
<feature type="domain" description="CusB-like beta-barrel" evidence="4">
    <location>
        <begin position="209"/>
        <end position="273"/>
    </location>
</feature>
<dbReference type="PANTHER" id="PTHR30469">
    <property type="entry name" value="MULTIDRUG RESISTANCE PROTEIN MDTA"/>
    <property type="match status" value="1"/>
</dbReference>
<evidence type="ECO:0000259" key="4">
    <source>
        <dbReference type="Pfam" id="PF25954"/>
    </source>
</evidence>
<dbReference type="Proteomes" id="UP000316688">
    <property type="component" value="Unassembled WGS sequence"/>
</dbReference>
<dbReference type="InterPro" id="IPR058625">
    <property type="entry name" value="MdtA-like_BSH"/>
</dbReference>
<dbReference type="Pfam" id="PF25954">
    <property type="entry name" value="Beta-barrel_RND_2"/>
    <property type="match status" value="1"/>
</dbReference>
<dbReference type="GO" id="GO:0015562">
    <property type="term" value="F:efflux transmembrane transporter activity"/>
    <property type="evidence" value="ECO:0007669"/>
    <property type="project" value="TreeGrafter"/>
</dbReference>
<dbReference type="InterPro" id="IPR006143">
    <property type="entry name" value="RND_pump_MFP"/>
</dbReference>
<evidence type="ECO:0000313" key="6">
    <source>
        <dbReference type="Proteomes" id="UP000316688"/>
    </source>
</evidence>
<dbReference type="SUPFAM" id="SSF111369">
    <property type="entry name" value="HlyD-like secretion proteins"/>
    <property type="match status" value="1"/>
</dbReference>
<organism evidence="5 6">
    <name type="scientific">Spiribacter aquaticus</name>
    <dbReference type="NCBI Taxonomy" id="1935996"/>
    <lineage>
        <taxon>Bacteria</taxon>
        <taxon>Pseudomonadati</taxon>
        <taxon>Pseudomonadota</taxon>
        <taxon>Gammaproteobacteria</taxon>
        <taxon>Chromatiales</taxon>
        <taxon>Ectothiorhodospiraceae</taxon>
        <taxon>Spiribacter</taxon>
    </lineage>
</organism>
<accession>A0A557RM10</accession>
<gene>
    <name evidence="5" type="ORF">FPL11_00470</name>
</gene>
<dbReference type="RefSeq" id="WP_144346795.1">
    <property type="nucleotide sequence ID" value="NZ_VMKP01000001.1"/>
</dbReference>
<sequence>MNLRSYLLALAAALVVGTWMLSGQIGERADAPSADRDAGAAAPVMDVAVTELEAERVERFLESQGDTVADRDVQLRAETGGQVEAVQVEAGDTVAPGDPIVELAMGDREARRTEAQARVDQAEADFEAARQLSGDGFQSQIAVTEARAALESARARRAAIEEEIDNTRITAPIAGQVESRGVDTGDYLAAGEQVVRIIDVDPLIAIGHVAQQSIRQVETGREVRIELATGDTLTGTVRRIGNAAEAGSRTFRVEVEAANPDGLPAGVSATLRIPLETVRAHFLSPAWLALAASGEVGVKTVDDADQVAFAPVDIVRTERDGVWVTGLPDRVRLITVGQGFVRPGDTVNPVPADASANGG</sequence>
<reference evidence="5 6" key="1">
    <citation type="submission" date="2019-07" db="EMBL/GenBank/DDBJ databases">
        <title>Reclasification of Spiribacter aquaticus.</title>
        <authorList>
            <person name="Leon M.J."/>
            <person name="Sanchez-Porro C."/>
            <person name="Ventosa A."/>
        </authorList>
    </citation>
    <scope>NUCLEOTIDE SEQUENCE [LARGE SCALE GENOMIC DNA]</scope>
    <source>
        <strain evidence="5 6">SP30</strain>
    </source>
</reference>
<dbReference type="Gene3D" id="1.10.287.470">
    <property type="entry name" value="Helix hairpin bin"/>
    <property type="match status" value="1"/>
</dbReference>
<dbReference type="Gene3D" id="2.40.50.100">
    <property type="match status" value="1"/>
</dbReference>
<dbReference type="GO" id="GO:1990281">
    <property type="term" value="C:efflux pump complex"/>
    <property type="evidence" value="ECO:0007669"/>
    <property type="project" value="TreeGrafter"/>
</dbReference>
<keyword evidence="6" id="KW-1185">Reference proteome</keyword>
<evidence type="ECO:0000313" key="5">
    <source>
        <dbReference type="EMBL" id="TVO66211.1"/>
    </source>
</evidence>
<evidence type="ECO:0000256" key="2">
    <source>
        <dbReference type="SAM" id="Coils"/>
    </source>
</evidence>
<dbReference type="Gene3D" id="2.40.30.170">
    <property type="match status" value="1"/>
</dbReference>
<comment type="caution">
    <text evidence="5">The sequence shown here is derived from an EMBL/GenBank/DDBJ whole genome shotgun (WGS) entry which is preliminary data.</text>
</comment>
<evidence type="ECO:0000256" key="1">
    <source>
        <dbReference type="ARBA" id="ARBA00009477"/>
    </source>
</evidence>
<name>A0A557RM10_9GAMM</name>
<feature type="domain" description="Multidrug resistance protein MdtA-like barrel-sandwich hybrid" evidence="3">
    <location>
        <begin position="71"/>
        <end position="197"/>
    </location>
</feature>
<dbReference type="Pfam" id="PF25917">
    <property type="entry name" value="BSH_RND"/>
    <property type="match status" value="1"/>
</dbReference>
<protein>
    <submittedName>
        <fullName evidence="5">Efflux RND transporter periplasmic adaptor subunit</fullName>
    </submittedName>
</protein>
<keyword evidence="2" id="KW-0175">Coiled coil</keyword>
<dbReference type="InterPro" id="IPR058792">
    <property type="entry name" value="Beta-barrel_RND_2"/>
</dbReference>
<comment type="similarity">
    <text evidence="1">Belongs to the membrane fusion protein (MFP) (TC 8.A.1) family.</text>
</comment>
<feature type="coiled-coil region" evidence="2">
    <location>
        <begin position="105"/>
        <end position="170"/>
    </location>
</feature>
<dbReference type="AlphaFoldDB" id="A0A557RM10"/>
<dbReference type="PANTHER" id="PTHR30469:SF29">
    <property type="entry name" value="BLR2860 PROTEIN"/>
    <property type="match status" value="1"/>
</dbReference>
<evidence type="ECO:0000259" key="3">
    <source>
        <dbReference type="Pfam" id="PF25917"/>
    </source>
</evidence>
<dbReference type="NCBIfam" id="TIGR01730">
    <property type="entry name" value="RND_mfp"/>
    <property type="match status" value="1"/>
</dbReference>
<dbReference type="EMBL" id="VMKP01000001">
    <property type="protein sequence ID" value="TVO66211.1"/>
    <property type="molecule type" value="Genomic_DNA"/>
</dbReference>